<dbReference type="EMBL" id="OU963862">
    <property type="protein sequence ID" value="CAH0382081.1"/>
    <property type="molecule type" value="Genomic_DNA"/>
</dbReference>
<dbReference type="KEGG" id="btab:109031640"/>
<gene>
    <name evidence="3" type="ORF">BEMITA_LOCUS1668</name>
</gene>
<evidence type="ECO:0000256" key="1">
    <source>
        <dbReference type="SAM" id="MobiDB-lite"/>
    </source>
</evidence>
<dbReference type="Pfam" id="PF23013">
    <property type="entry name" value="IML1_N"/>
    <property type="match status" value="1"/>
</dbReference>
<dbReference type="GO" id="GO:1990130">
    <property type="term" value="C:GATOR1 complex"/>
    <property type="evidence" value="ECO:0007669"/>
    <property type="project" value="TreeGrafter"/>
</dbReference>
<feature type="region of interest" description="Disordered" evidence="1">
    <location>
        <begin position="580"/>
        <end position="604"/>
    </location>
</feature>
<accession>A0A9P0EZL3</accession>
<keyword evidence="4" id="KW-1185">Reference proteome</keyword>
<dbReference type="GO" id="GO:0035556">
    <property type="term" value="P:intracellular signal transduction"/>
    <property type="evidence" value="ECO:0007669"/>
    <property type="project" value="InterPro"/>
</dbReference>
<feature type="domain" description="DEP" evidence="2">
    <location>
        <begin position="1083"/>
        <end position="1158"/>
    </location>
</feature>
<dbReference type="SMART" id="SM00049">
    <property type="entry name" value="DEP"/>
    <property type="match status" value="1"/>
</dbReference>
<evidence type="ECO:0000313" key="3">
    <source>
        <dbReference type="EMBL" id="CAH0382081.1"/>
    </source>
</evidence>
<dbReference type="Pfam" id="PF19418">
    <property type="entry name" value="DEPDC5_CTD"/>
    <property type="match status" value="1"/>
</dbReference>
<evidence type="ECO:0000259" key="2">
    <source>
        <dbReference type="SMART" id="SM00049"/>
    </source>
</evidence>
<dbReference type="GO" id="GO:0005765">
    <property type="term" value="C:lysosomal membrane"/>
    <property type="evidence" value="ECO:0007669"/>
    <property type="project" value="TreeGrafter"/>
</dbReference>
<reference evidence="3" key="1">
    <citation type="submission" date="2021-12" db="EMBL/GenBank/DDBJ databases">
        <authorList>
            <person name="King R."/>
        </authorList>
    </citation>
    <scope>NUCLEOTIDE SEQUENCE</scope>
</reference>
<protein>
    <recommendedName>
        <fullName evidence="2">DEP domain-containing protein</fullName>
    </recommendedName>
</protein>
<dbReference type="Pfam" id="PF12257">
    <property type="entry name" value="IML1"/>
    <property type="match status" value="1"/>
</dbReference>
<organism evidence="3 4">
    <name type="scientific">Bemisia tabaci</name>
    <name type="common">Sweetpotato whitefly</name>
    <name type="synonym">Aleurodes tabaci</name>
    <dbReference type="NCBI Taxonomy" id="7038"/>
    <lineage>
        <taxon>Eukaryota</taxon>
        <taxon>Metazoa</taxon>
        <taxon>Ecdysozoa</taxon>
        <taxon>Arthropoda</taxon>
        <taxon>Hexapoda</taxon>
        <taxon>Insecta</taxon>
        <taxon>Pterygota</taxon>
        <taxon>Neoptera</taxon>
        <taxon>Paraneoptera</taxon>
        <taxon>Hemiptera</taxon>
        <taxon>Sternorrhyncha</taxon>
        <taxon>Aleyrodoidea</taxon>
        <taxon>Aleyrodidae</taxon>
        <taxon>Aleyrodinae</taxon>
        <taxon>Bemisia</taxon>
    </lineage>
</organism>
<proteinExistence type="predicted"/>
<evidence type="ECO:0000313" key="4">
    <source>
        <dbReference type="Proteomes" id="UP001152759"/>
    </source>
</evidence>
<dbReference type="InterPro" id="IPR045838">
    <property type="entry name" value="DEPDC5_CTD"/>
</dbReference>
<dbReference type="InterPro" id="IPR055213">
    <property type="entry name" value="IML1_double_psi_beta_barrel"/>
</dbReference>
<dbReference type="GO" id="GO:0010508">
    <property type="term" value="P:positive regulation of autophagy"/>
    <property type="evidence" value="ECO:0007669"/>
    <property type="project" value="TreeGrafter"/>
</dbReference>
<dbReference type="GO" id="GO:1904262">
    <property type="term" value="P:negative regulation of TORC1 signaling"/>
    <property type="evidence" value="ECO:0007669"/>
    <property type="project" value="TreeGrafter"/>
</dbReference>
<dbReference type="InterPro" id="IPR000591">
    <property type="entry name" value="DEP_dom"/>
</dbReference>
<dbReference type="GO" id="GO:0005096">
    <property type="term" value="F:GTPase activator activity"/>
    <property type="evidence" value="ECO:0007669"/>
    <property type="project" value="InterPro"/>
</dbReference>
<dbReference type="InterPro" id="IPR048255">
    <property type="entry name" value="IML1_N"/>
</dbReference>
<sequence>MKLYKLIVHQKAFSDADLIINPKEFPHLKIGDIVEIYHPDDDFSRLLLQITSFKEDLQGRETISVEQSIASTFQLRVYNDVYLNKVIPETVALDSVEVTFKDQYLGRSEMWRLRNSLVNTCVYLNKKIEYCGGSIRCQVYEMWAAGERVACGVISEDTKVVFRSSTSMVYLFLQMSSEMWDFDVHGDLYFEKAVNGFLSDLFKKWKTQKSNHEVTIVLFSRTFYKAESIHEFPDHMRECLQQDYKGRYYEDFYRVAVQNERYDDWTPILALLRQLFTNYQKMVLEYHNRPGIDYPPAVNSTAAQGNFLEVLNMSLNVFEKHYLDRSLDRTGQLSVVLTPGVGVFEVDRALTSVTKQRVIDNGVGSDLVCVGEQPLHAVPLLKFHSKDNSLNDADDFSMPHWINLSFYSTNKKVAYSSFIPRIKLPPCVSNRQLHSLERINSHTSAVSTTRTQIISEQPAMIPTTEKDYDAYDDQVFTLPSNHIQGRHKAERNKKISVGLSDSSNEKVWRRKMSDSELRCDISYSSSVNTTTSQAVVIPQVHSRDTSPYPSSSLGPSSIAEILRGTNEDDSPPPRLVVGSASPTNSPMYMPHVTQRPSRSLINPFDPSHVTIKMTSNRRRWTHIFPKGPTGVLIQQHHYQAVPSQCIFDSSYQNSDPRHSPFSGLNHSRMSSRLFNTINSVSGNRKMQTLLWGATGEQEWTPALTTVSKIIIGVDWKSLTIPACLPITTDYFPDEICLKTDYVFSDYNLLPDDVNADFAQQRSSEKKSLSTKEVFYELVSQRLAQGFQLIIDSESHIPDRGSAVIGPRSNAVSPSVQFKLSIGRVFHRIVLNGSEIRVTRYRPRHPYSPFVIHYRYRFQAPDHKTYGVSWVSFNTEKLENYNWNYLDHYICTRGDTDFALVEALKYWRFRIYVLPLSQFATRKILDGSETCDLYSPIGTDEQHSLKEGFLKYIENNVNRTRKTVKPSLKPDLSQLNTNSQLTRRRHSTGIMYLSKPQTVGQSSPFRERLGSNRVLEKPRPRSGSKVLERGRVSPATDVMPLPINIVNDPDATSESIENVPSEIEVPPLPKTATIPEIIEAMKTPNTGLDFLTGYSYLPSHTFVVLDALVWLSNRLEGGMSQAKGLEFMEKLRLEGLICHASGDRSHPFLFGFYLFYFTAKEKGNDGPLDAAAFENEWVEVEAKQPHPPPEFPLFLHDNISRTCQFDTTSKRGAPLYKQAYLDISTNSRSDRVEWGHVRYHSAYRPDRAYELAIQWVAASGAIVSDLILGWARKIQFCGLQMVPIPADPLALPYSLKSDPLRGPVFVPVDLECLMGARSYLFEEFPEESWAERLVLFQEAIAIKFGFITCTIENGSRHHHNQYIHLSGNAFLLIPAAIPCEYSNQTQPRTSSISRRSTRQYPVYNELSTSPHQEYISRHVYSSGDDIKQETRVGFLWAWNHMVSRRWKWSSTPATCDEAFQNKILGDFQKFCANTDNRLKQFWDQCWFLKKSQSVT</sequence>
<dbReference type="GO" id="GO:0034198">
    <property type="term" value="P:cellular response to amino acid starvation"/>
    <property type="evidence" value="ECO:0007669"/>
    <property type="project" value="TreeGrafter"/>
</dbReference>
<dbReference type="Proteomes" id="UP001152759">
    <property type="component" value="Chromosome 1"/>
</dbReference>
<dbReference type="InterPro" id="IPR027244">
    <property type="entry name" value="IML1"/>
</dbReference>
<name>A0A9P0EZL3_BEMTA</name>
<dbReference type="PANTHER" id="PTHR13179">
    <property type="entry name" value="DEP DOMAIN CONTAINING PROTEIN 5"/>
    <property type="match status" value="1"/>
</dbReference>
<dbReference type="PANTHER" id="PTHR13179:SF8">
    <property type="entry name" value="GATOR COMPLEX PROTEIN DEPDC5"/>
    <property type="match status" value="1"/>
</dbReference>